<proteinExistence type="predicted"/>
<protein>
    <recommendedName>
        <fullName evidence="4">Ion transport domain-containing protein</fullName>
    </recommendedName>
</protein>
<feature type="non-terminal residue" evidence="2">
    <location>
        <position position="187"/>
    </location>
</feature>
<evidence type="ECO:0000313" key="3">
    <source>
        <dbReference type="Proteomes" id="UP000004810"/>
    </source>
</evidence>
<name>J9EHG0_WUCBA</name>
<organism evidence="2 3">
    <name type="scientific">Wuchereria bancrofti</name>
    <dbReference type="NCBI Taxonomy" id="6293"/>
    <lineage>
        <taxon>Eukaryota</taxon>
        <taxon>Metazoa</taxon>
        <taxon>Ecdysozoa</taxon>
        <taxon>Nematoda</taxon>
        <taxon>Chromadorea</taxon>
        <taxon>Rhabditida</taxon>
        <taxon>Spirurina</taxon>
        <taxon>Spiruromorpha</taxon>
        <taxon>Filarioidea</taxon>
        <taxon>Onchocercidae</taxon>
        <taxon>Wuchereria</taxon>
    </lineage>
</organism>
<accession>J9EHG0</accession>
<dbReference type="Proteomes" id="UP000004810">
    <property type="component" value="Unassembled WGS sequence"/>
</dbReference>
<evidence type="ECO:0008006" key="4">
    <source>
        <dbReference type="Google" id="ProtNLM"/>
    </source>
</evidence>
<dbReference type="AlphaFoldDB" id="J9EHG0"/>
<keyword evidence="1" id="KW-0472">Membrane</keyword>
<dbReference type="InterPro" id="IPR050927">
    <property type="entry name" value="TRPM"/>
</dbReference>
<evidence type="ECO:0000313" key="2">
    <source>
        <dbReference type="EMBL" id="EJW76457.1"/>
    </source>
</evidence>
<keyword evidence="1" id="KW-1133">Transmembrane helix</keyword>
<comment type="caution">
    <text evidence="2">The sequence shown here is derived from an EMBL/GenBank/DDBJ whole genome shotgun (WGS) entry which is preliminary data.</text>
</comment>
<reference evidence="3" key="1">
    <citation type="submission" date="2012-08" db="EMBL/GenBank/DDBJ databases">
        <title>The Genome Sequence of Wuchereria bancrofti.</title>
        <authorList>
            <person name="Nutman T.B."/>
            <person name="Fink D.L."/>
            <person name="Russ C."/>
            <person name="Young S."/>
            <person name="Zeng Q."/>
            <person name="Koehrsen M."/>
            <person name="Alvarado L."/>
            <person name="Berlin A."/>
            <person name="Chapman S.B."/>
            <person name="Chen Z."/>
            <person name="Freedman E."/>
            <person name="Gellesch M."/>
            <person name="Goldberg J."/>
            <person name="Griggs A."/>
            <person name="Gujja S."/>
            <person name="Heilman E.R."/>
            <person name="Heiman D."/>
            <person name="Hepburn T."/>
            <person name="Howarth C."/>
            <person name="Jen D."/>
            <person name="Larson L."/>
            <person name="Lewis B."/>
            <person name="Mehta T."/>
            <person name="Park D."/>
            <person name="Pearson M."/>
            <person name="Roberts A."/>
            <person name="Saif S."/>
            <person name="Shea T."/>
            <person name="Shenoy N."/>
            <person name="Sisk P."/>
            <person name="Stolte C."/>
            <person name="Sykes S."/>
            <person name="Walk T."/>
            <person name="White J."/>
            <person name="Yandava C."/>
            <person name="Haas B."/>
            <person name="Henn M.R."/>
            <person name="Nusbaum C."/>
            <person name="Birren B."/>
        </authorList>
    </citation>
    <scope>NUCLEOTIDE SEQUENCE [LARGE SCALE GENOMIC DNA]</scope>
    <source>
        <strain evidence="3">NA</strain>
    </source>
</reference>
<feature type="non-terminal residue" evidence="2">
    <location>
        <position position="1"/>
    </location>
</feature>
<dbReference type="GO" id="GO:0030001">
    <property type="term" value="P:metal ion transport"/>
    <property type="evidence" value="ECO:0007669"/>
    <property type="project" value="TreeGrafter"/>
</dbReference>
<dbReference type="PANTHER" id="PTHR13800:SF44">
    <property type="entry name" value="TRANSIENT RECEPTOR POTENTIAL CHANNEL"/>
    <property type="match status" value="1"/>
</dbReference>
<dbReference type="EMBL" id="ADBV01009047">
    <property type="protein sequence ID" value="EJW76457.1"/>
    <property type="molecule type" value="Genomic_DNA"/>
</dbReference>
<gene>
    <name evidence="2" type="ORF">WUBG_12633</name>
</gene>
<keyword evidence="1" id="KW-0812">Transmembrane</keyword>
<sequence>TCPHGYWVPPLLMTGFLLIANILLMSMLLAIFNNIFEKTDRVSKEIWLFQRYRQVMEYESTPFLPPPLTPLYYLWMIFKCIKTKRSCTANSKLTTKTNSKLFDFALKLFLNADQVEKIHDFEEECMGDLAREKDYERSTSTEERIHRTADRADLILVRLNDLASKESILKTTVRNLDRRLEIIESRQ</sequence>
<feature type="transmembrane region" description="Helical" evidence="1">
    <location>
        <begin position="12"/>
        <end position="36"/>
    </location>
</feature>
<dbReference type="PANTHER" id="PTHR13800">
    <property type="entry name" value="TRANSIENT RECEPTOR POTENTIAL CATION CHANNEL, SUBFAMILY M, MEMBER 6"/>
    <property type="match status" value="1"/>
</dbReference>
<dbReference type="GO" id="GO:0005886">
    <property type="term" value="C:plasma membrane"/>
    <property type="evidence" value="ECO:0007669"/>
    <property type="project" value="TreeGrafter"/>
</dbReference>
<dbReference type="GO" id="GO:0005261">
    <property type="term" value="F:monoatomic cation channel activity"/>
    <property type="evidence" value="ECO:0007669"/>
    <property type="project" value="TreeGrafter"/>
</dbReference>
<evidence type="ECO:0000256" key="1">
    <source>
        <dbReference type="SAM" id="Phobius"/>
    </source>
</evidence>